<dbReference type="Proteomes" id="UP000219338">
    <property type="component" value="Unassembled WGS sequence"/>
</dbReference>
<protein>
    <recommendedName>
        <fullName evidence="1">F-box domain-containing protein</fullName>
    </recommendedName>
</protein>
<evidence type="ECO:0000313" key="3">
    <source>
        <dbReference type="Proteomes" id="UP000219338"/>
    </source>
</evidence>
<organism evidence="2 3">
    <name type="scientific">Armillaria ostoyae</name>
    <name type="common">Armillaria root rot fungus</name>
    <dbReference type="NCBI Taxonomy" id="47428"/>
    <lineage>
        <taxon>Eukaryota</taxon>
        <taxon>Fungi</taxon>
        <taxon>Dikarya</taxon>
        <taxon>Basidiomycota</taxon>
        <taxon>Agaricomycotina</taxon>
        <taxon>Agaricomycetes</taxon>
        <taxon>Agaricomycetidae</taxon>
        <taxon>Agaricales</taxon>
        <taxon>Marasmiineae</taxon>
        <taxon>Physalacriaceae</taxon>
        <taxon>Armillaria</taxon>
    </lineage>
</organism>
<dbReference type="OMA" id="ELEMFFL"/>
<dbReference type="OrthoDB" id="3365698at2759"/>
<keyword evidence="3" id="KW-1185">Reference proteome</keyword>
<proteinExistence type="predicted"/>
<dbReference type="InterPro" id="IPR001810">
    <property type="entry name" value="F-box_dom"/>
</dbReference>
<dbReference type="AlphaFoldDB" id="A0A284RQ25"/>
<reference evidence="3" key="1">
    <citation type="journal article" date="2017" name="Nat. Ecol. Evol.">
        <title>Genome expansion and lineage-specific genetic innovations in the forest pathogenic fungi Armillaria.</title>
        <authorList>
            <person name="Sipos G."/>
            <person name="Prasanna A.N."/>
            <person name="Walter M.C."/>
            <person name="O'Connor E."/>
            <person name="Balint B."/>
            <person name="Krizsan K."/>
            <person name="Kiss B."/>
            <person name="Hess J."/>
            <person name="Varga T."/>
            <person name="Slot J."/>
            <person name="Riley R."/>
            <person name="Boka B."/>
            <person name="Rigling D."/>
            <person name="Barry K."/>
            <person name="Lee J."/>
            <person name="Mihaltcheva S."/>
            <person name="LaButti K."/>
            <person name="Lipzen A."/>
            <person name="Waldron R."/>
            <person name="Moloney N.M."/>
            <person name="Sperisen C."/>
            <person name="Kredics L."/>
            <person name="Vagvoelgyi C."/>
            <person name="Patrignani A."/>
            <person name="Fitzpatrick D."/>
            <person name="Nagy I."/>
            <person name="Doyle S."/>
            <person name="Anderson J.B."/>
            <person name="Grigoriev I.V."/>
            <person name="Gueldener U."/>
            <person name="Muensterkoetter M."/>
            <person name="Nagy L.G."/>
        </authorList>
    </citation>
    <scope>NUCLEOTIDE SEQUENCE [LARGE SCALE GENOMIC DNA]</scope>
    <source>
        <strain evidence="3">C18/9</strain>
    </source>
</reference>
<dbReference type="EMBL" id="FUEG01000013">
    <property type="protein sequence ID" value="SJL10828.1"/>
    <property type="molecule type" value="Genomic_DNA"/>
</dbReference>
<dbReference type="PROSITE" id="PS50181">
    <property type="entry name" value="FBOX"/>
    <property type="match status" value="1"/>
</dbReference>
<evidence type="ECO:0000313" key="2">
    <source>
        <dbReference type="EMBL" id="SJL10828.1"/>
    </source>
</evidence>
<dbReference type="SUPFAM" id="SSF52047">
    <property type="entry name" value="RNI-like"/>
    <property type="match status" value="1"/>
</dbReference>
<dbReference type="Gene3D" id="1.20.1280.50">
    <property type="match status" value="1"/>
</dbReference>
<evidence type="ECO:0000259" key="1">
    <source>
        <dbReference type="PROSITE" id="PS50181"/>
    </source>
</evidence>
<sequence length="537" mass="61266">MFDSYTCNACGSHYEPSPCTRDILIPDSLYALCSTNDPPSYSELPHLMHLQQTVHGAQEELDFEIRRIMLKLNEKRRALQWLTNDLKSVLSPIRRLPAEILMEIFLHASRLRVTDTTSDPWILSHVCSTWRTIVTVHCPELWSDITITPSSFRRKDSFSLVQTALRRSGLHDLFIQFKDGRKPKSKRKAVATVLFSLLTLESNRWKTAQLSLSSERFGTLSTIRGRLSRLSQINLTYIGDQTPPLRIDAFEITPRLESISIEGFQHDHIDTIIPLSSPKLRQFRDDRELGDNTLNARVLETVRHSPALQSFHVYHRNRLDPRSTLPVTPRIENASIHTLQASEGALLRSLRLPALKMLWLGTDENCMLPCPDDVVASLQVLISVSQCSLTSLILTQVSIANTSDFIHLLRLMPRLEELEMFFLFWRDEYDTTMQHVVSEMIEPSPQPQALSARHALLPALTEFTIEVFDITDSQGVRFINDVFVDMMSTRCRAYDAPKLKYVRAEIRSPNPLPLSAAATNQLQELCHDGLEVTILTM</sequence>
<name>A0A284RQ25_ARMOS</name>
<feature type="domain" description="F-box" evidence="1">
    <location>
        <begin position="90"/>
        <end position="145"/>
    </location>
</feature>
<accession>A0A284RQ25</accession>
<gene>
    <name evidence="2" type="ORF">ARMOST_14222</name>
</gene>